<keyword evidence="4 7" id="KW-1133">Transmembrane helix</keyword>
<protein>
    <recommendedName>
        <fullName evidence="10">Protein FAM162B</fullName>
    </recommendedName>
</protein>
<comment type="similarity">
    <text evidence="2">Belongs to the UPF0389 family.</text>
</comment>
<evidence type="ECO:0000256" key="6">
    <source>
        <dbReference type="SAM" id="MobiDB-lite"/>
    </source>
</evidence>
<dbReference type="Pfam" id="PF06388">
    <property type="entry name" value="DUF1075"/>
    <property type="match status" value="1"/>
</dbReference>
<dbReference type="PANTHER" id="PTHR13674:SF2">
    <property type="entry name" value="PROTEIN FAM162A"/>
    <property type="match status" value="1"/>
</dbReference>
<keyword evidence="5 7" id="KW-0472">Membrane</keyword>
<dbReference type="GO" id="GO:0016020">
    <property type="term" value="C:membrane"/>
    <property type="evidence" value="ECO:0007669"/>
    <property type="project" value="UniProtKB-SubCell"/>
</dbReference>
<keyword evidence="9" id="KW-1185">Reference proteome</keyword>
<evidence type="ECO:0000256" key="5">
    <source>
        <dbReference type="ARBA" id="ARBA00023136"/>
    </source>
</evidence>
<dbReference type="GO" id="GO:0071456">
    <property type="term" value="P:cellular response to hypoxia"/>
    <property type="evidence" value="ECO:0007669"/>
    <property type="project" value="TreeGrafter"/>
</dbReference>
<dbReference type="GO" id="GO:0051402">
    <property type="term" value="P:neuron apoptotic process"/>
    <property type="evidence" value="ECO:0007669"/>
    <property type="project" value="TreeGrafter"/>
</dbReference>
<evidence type="ECO:0000256" key="3">
    <source>
        <dbReference type="ARBA" id="ARBA00022692"/>
    </source>
</evidence>
<accession>A0A9Q1G5R9</accession>
<proteinExistence type="inferred from homology"/>
<dbReference type="OrthoDB" id="8193498at2759"/>
<feature type="transmembrane region" description="Helical" evidence="7">
    <location>
        <begin position="134"/>
        <end position="153"/>
    </location>
</feature>
<comment type="caution">
    <text evidence="8">The sequence shown here is derived from an EMBL/GenBank/DDBJ whole genome shotgun (WGS) entry which is preliminary data.</text>
</comment>
<gene>
    <name evidence="8" type="ORF">SKAU_G00061030</name>
</gene>
<evidence type="ECO:0000256" key="7">
    <source>
        <dbReference type="SAM" id="Phobius"/>
    </source>
</evidence>
<evidence type="ECO:0000256" key="2">
    <source>
        <dbReference type="ARBA" id="ARBA00007363"/>
    </source>
</evidence>
<evidence type="ECO:0008006" key="10">
    <source>
        <dbReference type="Google" id="ProtNLM"/>
    </source>
</evidence>
<dbReference type="InterPro" id="IPR009432">
    <property type="entry name" value="DUF1075"/>
</dbReference>
<dbReference type="GO" id="GO:0090200">
    <property type="term" value="P:positive regulation of release of cytochrome c from mitochondria"/>
    <property type="evidence" value="ECO:0007669"/>
    <property type="project" value="TreeGrafter"/>
</dbReference>
<evidence type="ECO:0000256" key="4">
    <source>
        <dbReference type="ARBA" id="ARBA00022989"/>
    </source>
</evidence>
<dbReference type="PANTHER" id="PTHR13674">
    <property type="entry name" value="GROWTH AND TRANSFORMATION-DEPENDENT PROTEIN"/>
    <property type="match status" value="1"/>
</dbReference>
<dbReference type="EMBL" id="JAINUF010000002">
    <property type="protein sequence ID" value="KAJ8375523.1"/>
    <property type="molecule type" value="Genomic_DNA"/>
</dbReference>
<dbReference type="GO" id="GO:0005739">
    <property type="term" value="C:mitochondrion"/>
    <property type="evidence" value="ECO:0007669"/>
    <property type="project" value="TreeGrafter"/>
</dbReference>
<evidence type="ECO:0000313" key="8">
    <source>
        <dbReference type="EMBL" id="KAJ8375523.1"/>
    </source>
</evidence>
<dbReference type="AlphaFoldDB" id="A0A9Q1G5R9"/>
<feature type="region of interest" description="Disordered" evidence="6">
    <location>
        <begin position="168"/>
        <end position="197"/>
    </location>
</feature>
<evidence type="ECO:0000313" key="9">
    <source>
        <dbReference type="Proteomes" id="UP001152622"/>
    </source>
</evidence>
<organism evidence="8 9">
    <name type="scientific">Synaphobranchus kaupii</name>
    <name type="common">Kaup's arrowtooth eel</name>
    <dbReference type="NCBI Taxonomy" id="118154"/>
    <lineage>
        <taxon>Eukaryota</taxon>
        <taxon>Metazoa</taxon>
        <taxon>Chordata</taxon>
        <taxon>Craniata</taxon>
        <taxon>Vertebrata</taxon>
        <taxon>Euteleostomi</taxon>
        <taxon>Actinopterygii</taxon>
        <taxon>Neopterygii</taxon>
        <taxon>Teleostei</taxon>
        <taxon>Anguilliformes</taxon>
        <taxon>Synaphobranchidae</taxon>
        <taxon>Synaphobranchus</taxon>
    </lineage>
</organism>
<dbReference type="Proteomes" id="UP001152622">
    <property type="component" value="Chromosome 2"/>
</dbReference>
<comment type="subcellular location">
    <subcellularLocation>
        <location evidence="1">Membrane</location>
        <topology evidence="1">Single-pass membrane protein</topology>
    </subcellularLocation>
</comment>
<sequence length="197" mass="22285">MMNMLKRSHSAFGALTDIHAMSRGITATASVPERWLQRSSEFSLSAHWGNRVLDNGSQRRMCSKPRESSSEPHANIPTPAAPGRPNFRVPGYSPSDFDKKILIWSGRFKTKEQIPELISFEMIDAARNRIRVKACYIMMAMTIVSCLGMVYLGKQAVGRHESLTTRNMEKKARWREEAEREDREANASVVIATEKAQ</sequence>
<evidence type="ECO:0000256" key="1">
    <source>
        <dbReference type="ARBA" id="ARBA00004167"/>
    </source>
</evidence>
<name>A0A9Q1G5R9_SYNKA</name>
<reference evidence="8" key="1">
    <citation type="journal article" date="2023" name="Science">
        <title>Genome structures resolve the early diversification of teleost fishes.</title>
        <authorList>
            <person name="Parey E."/>
            <person name="Louis A."/>
            <person name="Montfort J."/>
            <person name="Bouchez O."/>
            <person name="Roques C."/>
            <person name="Iampietro C."/>
            <person name="Lluch J."/>
            <person name="Castinel A."/>
            <person name="Donnadieu C."/>
            <person name="Desvignes T."/>
            <person name="Floi Bucao C."/>
            <person name="Jouanno E."/>
            <person name="Wen M."/>
            <person name="Mejri S."/>
            <person name="Dirks R."/>
            <person name="Jansen H."/>
            <person name="Henkel C."/>
            <person name="Chen W.J."/>
            <person name="Zahm M."/>
            <person name="Cabau C."/>
            <person name="Klopp C."/>
            <person name="Thompson A.W."/>
            <person name="Robinson-Rechavi M."/>
            <person name="Braasch I."/>
            <person name="Lecointre G."/>
            <person name="Bobe J."/>
            <person name="Postlethwait J.H."/>
            <person name="Berthelot C."/>
            <person name="Roest Crollius H."/>
            <person name="Guiguen Y."/>
        </authorList>
    </citation>
    <scope>NUCLEOTIDE SEQUENCE</scope>
    <source>
        <strain evidence="8">WJC10195</strain>
    </source>
</reference>
<keyword evidence="3 7" id="KW-0812">Transmembrane</keyword>
<feature type="compositionally biased region" description="Basic and acidic residues" evidence="6">
    <location>
        <begin position="168"/>
        <end position="185"/>
    </location>
</feature>
<feature type="region of interest" description="Disordered" evidence="6">
    <location>
        <begin position="55"/>
        <end position="89"/>
    </location>
</feature>